<evidence type="ECO:0000313" key="3">
    <source>
        <dbReference type="Proteomes" id="UP000306317"/>
    </source>
</evidence>
<proteinExistence type="predicted"/>
<accession>A0A4S3KBM8</accession>
<protein>
    <submittedName>
        <fullName evidence="2">Uncharacterized protein</fullName>
    </submittedName>
</protein>
<organism evidence="2 3">
    <name type="scientific">Rhodanobacter lindaniclasticus</name>
    <dbReference type="NCBI Taxonomy" id="75310"/>
    <lineage>
        <taxon>Bacteria</taxon>
        <taxon>Pseudomonadati</taxon>
        <taxon>Pseudomonadota</taxon>
        <taxon>Gammaproteobacteria</taxon>
        <taxon>Lysobacterales</taxon>
        <taxon>Rhodanobacteraceae</taxon>
        <taxon>Rhodanobacter</taxon>
    </lineage>
</organism>
<dbReference type="EMBL" id="MWIO01000059">
    <property type="protein sequence ID" value="THD05792.1"/>
    <property type="molecule type" value="Genomic_DNA"/>
</dbReference>
<reference evidence="2 3" key="1">
    <citation type="submission" date="2017-02" db="EMBL/GenBank/DDBJ databases">
        <title>Whole genome sequencing of Rhodanobacter lindaniclasticus DSM 17932.</title>
        <authorList>
            <person name="Kumar S."/>
            <person name="Patil P."/>
            <person name="Patil P.B."/>
        </authorList>
    </citation>
    <scope>NUCLEOTIDE SEQUENCE [LARGE SCALE GENOMIC DNA]</scope>
    <source>
        <strain evidence="2 3">DSM 17932</strain>
    </source>
</reference>
<name>A0A4S3KBM8_9GAMM</name>
<evidence type="ECO:0000313" key="2">
    <source>
        <dbReference type="EMBL" id="THD05792.1"/>
    </source>
</evidence>
<feature type="region of interest" description="Disordered" evidence="1">
    <location>
        <begin position="40"/>
        <end position="60"/>
    </location>
</feature>
<comment type="caution">
    <text evidence="2">The sequence shown here is derived from an EMBL/GenBank/DDBJ whole genome shotgun (WGS) entry which is preliminary data.</text>
</comment>
<gene>
    <name evidence="2" type="ORF">B1991_16060</name>
</gene>
<dbReference type="AlphaFoldDB" id="A0A4S3KBM8"/>
<sequence>MHAIDAAALTAGCYPAANMIAALRHKGGVVRPVSEPISPQRHVELTRAQQVKAAPSPRQR</sequence>
<keyword evidence="3" id="KW-1185">Reference proteome</keyword>
<evidence type="ECO:0000256" key="1">
    <source>
        <dbReference type="SAM" id="MobiDB-lite"/>
    </source>
</evidence>
<dbReference type="Proteomes" id="UP000306317">
    <property type="component" value="Unassembled WGS sequence"/>
</dbReference>